<evidence type="ECO:0000313" key="1">
    <source>
        <dbReference type="EMBL" id="KAI3370778.1"/>
    </source>
</evidence>
<proteinExistence type="predicted"/>
<keyword evidence="2" id="KW-1185">Reference proteome</keyword>
<organism evidence="1 2">
    <name type="scientific">Scortum barcoo</name>
    <name type="common">barcoo grunter</name>
    <dbReference type="NCBI Taxonomy" id="214431"/>
    <lineage>
        <taxon>Eukaryota</taxon>
        <taxon>Metazoa</taxon>
        <taxon>Chordata</taxon>
        <taxon>Craniata</taxon>
        <taxon>Vertebrata</taxon>
        <taxon>Euteleostomi</taxon>
        <taxon>Actinopterygii</taxon>
        <taxon>Neopterygii</taxon>
        <taxon>Teleostei</taxon>
        <taxon>Neoteleostei</taxon>
        <taxon>Acanthomorphata</taxon>
        <taxon>Eupercaria</taxon>
        <taxon>Centrarchiformes</taxon>
        <taxon>Terapontoidei</taxon>
        <taxon>Terapontidae</taxon>
        <taxon>Scortum</taxon>
    </lineage>
</organism>
<comment type="caution">
    <text evidence="1">The sequence shown here is derived from an EMBL/GenBank/DDBJ whole genome shotgun (WGS) entry which is preliminary data.</text>
</comment>
<name>A0ACB8WVR6_9TELE</name>
<protein>
    <submittedName>
        <fullName evidence="1">Uncharacterized protein</fullName>
    </submittedName>
</protein>
<dbReference type="EMBL" id="CM041536">
    <property type="protein sequence ID" value="KAI3370778.1"/>
    <property type="molecule type" value="Genomic_DNA"/>
</dbReference>
<evidence type="ECO:0000313" key="2">
    <source>
        <dbReference type="Proteomes" id="UP000831701"/>
    </source>
</evidence>
<accession>A0ACB8WVR6</accession>
<sequence>MRALSANLFALLLLCALASVFYVWSALESRLERHQRRLPAPGGGSFHRGLPADLSAKTFRVLLAVPAAQRPHLGGRLEAHNLTGGTVPAGSRDYHVNGDNKRSAPREGPVKLGSPLEDGVFWSEWLEDLLPVGFTEEYARAWRDGARAQRVAKLEPGCGRISNQLATFADGTKACVRYGINADQVQGETLTYYLAGLLGITNLPPLVLSQLSGDSEQWAAVRTRIDALQWGDRAVVSLTEWVSNLTGVVTPAPLRQESGGLRPVLGELWNKTTAELLELMQWSDLIVLDYLTANFDRLVSNLFSLQWDSRVMERDTNNLLRTPRGDLVFIDNEAGLVHGFRVLDMWEKYHSTVLGSVCVFRKRTVQRVAELHRRRDSRKRLLELYRDSEPLSLELGFLSDEHAGVLQDRIDRLYKHVLHCKGNLSHHSVSRISNACTKDSPPFCWPQAQSFEGAIGKEYTNSSGEEGLEEEEKARTYPPELSAAMDHKGEPQEGAMGLKEEELPQMDGSCDACEPDEAQPATQVCHTCSFAFCLVHADRHASSTHHQIMPYNHEGTQADGLGANRGSRVEAEEEAGADRTAGMAANQGMAPLGVAIANANESSDAGGEGGGQNGPQPDADAGEGAEAAAAGQEAVAAGEAGKRDTVTVERLRCKEHGQEGSLYCRPDEKIICVVCAVQGEHREHEIITLHEAYVWQKSRQGYDLLGCTQQMAEKIKTKWTNPEMSTEELEAYVNSQFDELRRLVRLEEKRTLHLVDLKEAFLTASAAEKIAEISLETERLQEEMANITNQLCLLEQAEAGGPAVVAEALAAGPGPAHRVQHLLHRHYRKMNMHDIEARPSNSLRQLANSNYRHRHMKTPPMPSKPNWSHASHVGAPASQLVALICVCPQESDEVTICLVQ</sequence>
<gene>
    <name evidence="1" type="ORF">L3Q82_007314</name>
</gene>
<dbReference type="Proteomes" id="UP000831701">
    <property type="component" value="Chromosome 6"/>
</dbReference>
<reference evidence="1" key="1">
    <citation type="submission" date="2022-04" db="EMBL/GenBank/DDBJ databases">
        <title>Jade perch genome.</title>
        <authorList>
            <person name="Chao B."/>
        </authorList>
    </citation>
    <scope>NUCLEOTIDE SEQUENCE</scope>
    <source>
        <strain evidence="1">CB-2022</strain>
    </source>
</reference>